<evidence type="ECO:0000259" key="12">
    <source>
        <dbReference type="PROSITE" id="PS51846"/>
    </source>
</evidence>
<feature type="compositionally biased region" description="Basic and acidic residues" evidence="9">
    <location>
        <begin position="371"/>
        <end position="395"/>
    </location>
</feature>
<dbReference type="PROSITE" id="PS51371">
    <property type="entry name" value="CBS"/>
    <property type="match status" value="1"/>
</dbReference>
<evidence type="ECO:0000256" key="7">
    <source>
        <dbReference type="PROSITE-ProRule" id="PRU00703"/>
    </source>
</evidence>
<evidence type="ECO:0000256" key="8">
    <source>
        <dbReference type="PROSITE-ProRule" id="PRU01193"/>
    </source>
</evidence>
<keyword evidence="2 8" id="KW-0812">Transmembrane</keyword>
<evidence type="ECO:0000256" key="4">
    <source>
        <dbReference type="ARBA" id="ARBA00022989"/>
    </source>
</evidence>
<organism evidence="13 14">
    <name type="scientific">Cobetia amphilecti</name>
    <dbReference type="NCBI Taxonomy" id="1055104"/>
    <lineage>
        <taxon>Bacteria</taxon>
        <taxon>Pseudomonadati</taxon>
        <taxon>Pseudomonadota</taxon>
        <taxon>Gammaproteobacteria</taxon>
        <taxon>Oceanospirillales</taxon>
        <taxon>Halomonadaceae</taxon>
        <taxon>Cobetia</taxon>
    </lineage>
</organism>
<evidence type="ECO:0000259" key="11">
    <source>
        <dbReference type="PROSITE" id="PS51371"/>
    </source>
</evidence>
<keyword evidence="14" id="KW-1185">Reference proteome</keyword>
<feature type="transmembrane region" description="Helical" evidence="10">
    <location>
        <begin position="119"/>
        <end position="140"/>
    </location>
</feature>
<feature type="region of interest" description="Disordered" evidence="9">
    <location>
        <begin position="333"/>
        <end position="395"/>
    </location>
</feature>
<keyword evidence="4 8" id="KW-1133">Transmembrane helix</keyword>
<dbReference type="Pfam" id="PF00571">
    <property type="entry name" value="CBS"/>
    <property type="match status" value="2"/>
</dbReference>
<comment type="caution">
    <text evidence="13">The sequence shown here is derived from an EMBL/GenBank/DDBJ whole genome shotgun (WGS) entry which is preliminary data.</text>
</comment>
<dbReference type="RefSeq" id="WP_284726189.1">
    <property type="nucleotide sequence ID" value="NZ_JASCSA010000001.1"/>
</dbReference>
<keyword evidence="6 8" id="KW-0472">Membrane</keyword>
<feature type="domain" description="CBS" evidence="11">
    <location>
        <begin position="257"/>
        <end position="315"/>
    </location>
</feature>
<feature type="transmembrane region" description="Helical" evidence="10">
    <location>
        <begin position="87"/>
        <end position="107"/>
    </location>
</feature>
<dbReference type="InterPro" id="IPR002550">
    <property type="entry name" value="CNNM"/>
</dbReference>
<dbReference type="Proteomes" id="UP001229025">
    <property type="component" value="Unassembled WGS sequence"/>
</dbReference>
<dbReference type="PANTHER" id="PTHR22777:SF4">
    <property type="entry name" value="UPF0053 PROTEIN SLL1254"/>
    <property type="match status" value="1"/>
</dbReference>
<keyword evidence="5 7" id="KW-0129">CBS domain</keyword>
<reference evidence="13 14" key="1">
    <citation type="submission" date="2023-04" db="EMBL/GenBank/DDBJ databases">
        <authorList>
            <person name="Otstavnykh N."/>
            <person name="Seitkalieva A."/>
            <person name="Bystritskaya E."/>
        </authorList>
    </citation>
    <scope>NUCLEOTIDE SEQUENCE [LARGE SCALE GENOMIC DNA]</scope>
    <source>
        <strain evidence="13 14">NRIC 0815</strain>
    </source>
</reference>
<comment type="subcellular location">
    <subcellularLocation>
        <location evidence="1">Membrane</location>
        <topology evidence="1">Multi-pass membrane protein</topology>
    </subcellularLocation>
</comment>
<sequence length="395" mass="43111">MFLLILFAAIAIGISFICSVLEAALLSLSPSYVASLRDQHPKRHAALAKLKDNIDKPLAAILTLNTIAHTVGATGVGAQVSVVFGEAWVGVASAVMTLLILVASEIIPKTIGATYWRQLSPMLPGVLNAMVLALKPLIWLSELITSRIGKDAHDIDVRGEIKALAQMGLDKKALENDEQRVITNILNLHEMKVRDVLTPRPVCQTVSPEMSVAEFNDQLTIWPFSRYPVMTDDERTLGMIHRTDAHQAEPTTPLKDLMRPISELHAEDNVEHAFGLMQRERQHLCVVYDNLGNWLGVITLEDVMETILGEDIIDETDNVANLRRFARQRWTKRIGANTSSSQPSTAKAAGEDAAPGEETGSDEGALPVYEQSEKDAGSSKHSSKDSAKNPGDSKG</sequence>
<name>A0ABT6UK94_9GAMM</name>
<dbReference type="CDD" id="cd04590">
    <property type="entry name" value="CBS_pair_CorC_HlyC_assoc"/>
    <property type="match status" value="1"/>
</dbReference>
<dbReference type="SUPFAM" id="SSF54631">
    <property type="entry name" value="CBS-domain pair"/>
    <property type="match status" value="1"/>
</dbReference>
<evidence type="ECO:0000256" key="10">
    <source>
        <dbReference type="SAM" id="Phobius"/>
    </source>
</evidence>
<accession>A0ABT6UK94</accession>
<dbReference type="Gene3D" id="3.10.580.10">
    <property type="entry name" value="CBS-domain"/>
    <property type="match status" value="1"/>
</dbReference>
<evidence type="ECO:0000313" key="14">
    <source>
        <dbReference type="Proteomes" id="UP001229025"/>
    </source>
</evidence>
<feature type="domain" description="CNNM transmembrane" evidence="12">
    <location>
        <begin position="1"/>
        <end position="178"/>
    </location>
</feature>
<evidence type="ECO:0000256" key="2">
    <source>
        <dbReference type="ARBA" id="ARBA00022692"/>
    </source>
</evidence>
<dbReference type="InterPro" id="IPR000644">
    <property type="entry name" value="CBS_dom"/>
</dbReference>
<gene>
    <name evidence="13" type="ORF">QLT01_02020</name>
</gene>
<evidence type="ECO:0000313" key="13">
    <source>
        <dbReference type="EMBL" id="MDI5883130.1"/>
    </source>
</evidence>
<evidence type="ECO:0000256" key="9">
    <source>
        <dbReference type="SAM" id="MobiDB-lite"/>
    </source>
</evidence>
<evidence type="ECO:0000256" key="1">
    <source>
        <dbReference type="ARBA" id="ARBA00004141"/>
    </source>
</evidence>
<protein>
    <submittedName>
        <fullName evidence="13">CNNM domain-containing protein</fullName>
    </submittedName>
</protein>
<evidence type="ECO:0000256" key="3">
    <source>
        <dbReference type="ARBA" id="ARBA00022737"/>
    </source>
</evidence>
<dbReference type="InterPro" id="IPR046342">
    <property type="entry name" value="CBS_dom_sf"/>
</dbReference>
<evidence type="ECO:0000256" key="6">
    <source>
        <dbReference type="ARBA" id="ARBA00023136"/>
    </source>
</evidence>
<reference evidence="14" key="2">
    <citation type="submission" date="2023-07" db="EMBL/GenBank/DDBJ databases">
        <title>Genome-based characterization of strain KMM 296 and proposal for reclassification of Cobetia litoralis and Cobetia pacifica, and emended description of the species Cobetia amphilecti and Cobetia marina.</title>
        <authorList>
            <person name="Balabanova L."/>
            <person name="Nedashkovskaya O."/>
        </authorList>
    </citation>
    <scope>NUCLEOTIDE SEQUENCE [LARGE SCALE GENOMIC DNA]</scope>
    <source>
        <strain evidence="14">NRIC 0815</strain>
    </source>
</reference>
<dbReference type="InterPro" id="IPR044751">
    <property type="entry name" value="Ion_transp-like_CBS"/>
</dbReference>
<evidence type="ECO:0000256" key="5">
    <source>
        <dbReference type="ARBA" id="ARBA00023122"/>
    </source>
</evidence>
<proteinExistence type="predicted"/>
<dbReference type="Pfam" id="PF01595">
    <property type="entry name" value="CNNM"/>
    <property type="match status" value="1"/>
</dbReference>
<dbReference type="PROSITE" id="PS51846">
    <property type="entry name" value="CNNM"/>
    <property type="match status" value="1"/>
</dbReference>
<feature type="compositionally biased region" description="Polar residues" evidence="9">
    <location>
        <begin position="336"/>
        <end position="345"/>
    </location>
</feature>
<dbReference type="PANTHER" id="PTHR22777">
    <property type="entry name" value="HEMOLYSIN-RELATED"/>
    <property type="match status" value="1"/>
</dbReference>
<dbReference type="EMBL" id="JASCSA010000001">
    <property type="protein sequence ID" value="MDI5883130.1"/>
    <property type="molecule type" value="Genomic_DNA"/>
</dbReference>
<keyword evidence="3" id="KW-0677">Repeat</keyword>